<dbReference type="Gene3D" id="2.130.10.10">
    <property type="entry name" value="YVTN repeat-like/Quinoprotein amine dehydrogenase"/>
    <property type="match status" value="1"/>
</dbReference>
<feature type="compositionally biased region" description="Polar residues" evidence="2">
    <location>
        <begin position="2108"/>
        <end position="2126"/>
    </location>
</feature>
<evidence type="ECO:0000256" key="2">
    <source>
        <dbReference type="SAM" id="MobiDB-lite"/>
    </source>
</evidence>
<feature type="region of interest" description="Disordered" evidence="2">
    <location>
        <begin position="1687"/>
        <end position="1712"/>
    </location>
</feature>
<feature type="region of interest" description="Disordered" evidence="2">
    <location>
        <begin position="398"/>
        <end position="436"/>
    </location>
</feature>
<feature type="region of interest" description="Disordered" evidence="2">
    <location>
        <begin position="1317"/>
        <end position="1578"/>
    </location>
</feature>
<feature type="compositionally biased region" description="Polar residues" evidence="2">
    <location>
        <begin position="728"/>
        <end position="738"/>
    </location>
</feature>
<feature type="region of interest" description="Disordered" evidence="2">
    <location>
        <begin position="1609"/>
        <end position="1647"/>
    </location>
</feature>
<feature type="region of interest" description="Disordered" evidence="2">
    <location>
        <begin position="1884"/>
        <end position="1912"/>
    </location>
</feature>
<dbReference type="eggNOG" id="KOG3630">
    <property type="taxonomic scope" value="Eukaryota"/>
</dbReference>
<feature type="compositionally biased region" description="Polar residues" evidence="2">
    <location>
        <begin position="745"/>
        <end position="756"/>
    </location>
</feature>
<feature type="compositionally biased region" description="Acidic residues" evidence="2">
    <location>
        <begin position="1526"/>
        <end position="1536"/>
    </location>
</feature>
<feature type="compositionally biased region" description="Polar residues" evidence="2">
    <location>
        <begin position="1407"/>
        <end position="1420"/>
    </location>
</feature>
<feature type="compositionally biased region" description="Polar residues" evidence="2">
    <location>
        <begin position="577"/>
        <end position="608"/>
    </location>
</feature>
<feature type="region of interest" description="Disordered" evidence="2">
    <location>
        <begin position="1835"/>
        <end position="1854"/>
    </location>
</feature>
<dbReference type="GeneID" id="25905526"/>
<dbReference type="InterPro" id="IPR015943">
    <property type="entry name" value="WD40/YVTN_repeat-like_dom_sf"/>
</dbReference>
<dbReference type="STRING" id="667725.A0A0L0G1J6"/>
<feature type="region of interest" description="Disordered" evidence="2">
    <location>
        <begin position="846"/>
        <end position="875"/>
    </location>
</feature>
<feature type="compositionally biased region" description="Basic and acidic residues" evidence="2">
    <location>
        <begin position="642"/>
        <end position="653"/>
    </location>
</feature>
<feature type="non-terminal residue" evidence="3">
    <location>
        <position position="1"/>
    </location>
</feature>
<proteinExistence type="predicted"/>
<feature type="compositionally biased region" description="Polar residues" evidence="2">
    <location>
        <begin position="952"/>
        <end position="962"/>
    </location>
</feature>
<evidence type="ECO:0008006" key="5">
    <source>
        <dbReference type="Google" id="ProtNLM"/>
    </source>
</evidence>
<gene>
    <name evidence="3" type="ORF">SARC_05022</name>
</gene>
<feature type="compositionally biased region" description="Polar residues" evidence="2">
    <location>
        <begin position="1552"/>
        <end position="1561"/>
    </location>
</feature>
<reference evidence="3 4" key="1">
    <citation type="submission" date="2011-02" db="EMBL/GenBank/DDBJ databases">
        <title>The Genome Sequence of Sphaeroforma arctica JP610.</title>
        <authorList>
            <consortium name="The Broad Institute Genome Sequencing Platform"/>
            <person name="Russ C."/>
            <person name="Cuomo C."/>
            <person name="Young S.K."/>
            <person name="Zeng Q."/>
            <person name="Gargeya S."/>
            <person name="Alvarado L."/>
            <person name="Berlin A."/>
            <person name="Chapman S.B."/>
            <person name="Chen Z."/>
            <person name="Freedman E."/>
            <person name="Gellesch M."/>
            <person name="Goldberg J."/>
            <person name="Griggs A."/>
            <person name="Gujja S."/>
            <person name="Heilman E."/>
            <person name="Heiman D."/>
            <person name="Howarth C."/>
            <person name="Mehta T."/>
            <person name="Neiman D."/>
            <person name="Pearson M."/>
            <person name="Roberts A."/>
            <person name="Saif S."/>
            <person name="Shea T."/>
            <person name="Shenoy N."/>
            <person name="Sisk P."/>
            <person name="Stolte C."/>
            <person name="Sykes S."/>
            <person name="White J."/>
            <person name="Yandava C."/>
            <person name="Burger G."/>
            <person name="Gray M.W."/>
            <person name="Holland P.W.H."/>
            <person name="King N."/>
            <person name="Lang F.B.F."/>
            <person name="Roger A.J."/>
            <person name="Ruiz-Trillo I."/>
            <person name="Haas B."/>
            <person name="Nusbaum C."/>
            <person name="Birren B."/>
        </authorList>
    </citation>
    <scope>NUCLEOTIDE SEQUENCE [LARGE SCALE GENOMIC DNA]</scope>
    <source>
        <strain evidence="3 4">JP610</strain>
    </source>
</reference>
<evidence type="ECO:0000313" key="3">
    <source>
        <dbReference type="EMBL" id="KNC82704.1"/>
    </source>
</evidence>
<sequence length="2126" mass="216199">PIECSRDIDALPFQPQESGEEKQYAKEEYTNLLLHSKIYGYSILTCFDGFYVKGLNDTPSWVAVEGVVSASLNSDELRFAIATIDSVSIYDIRNLEDYDELGCQEDEELKSIEFHPKNPDLLLVAWWRGWVEIWNITVSIREPLFSTGDTVVTAAGWSFDGTEVLIGNEKGGVSMYSSDLQLKWSVESLIDENELEEDLRLPRVLVCIVAVQAGSYAVSFDTVEGDDDAVFCGIYDADASVMYCNNDTFCQEVDKTNNIIITSIPEWNIVVMSACNDRSLAYWFKNTENRWELIIFEETGRPQAALSEIEEDEDTYVMGLAVDYSSTESVLLRGQDDPIPPQPHLLVYSSDCVLTSWTIANTQSDTQHPFMKAHKQLPSLDVLPLLLNLDDEEPPRAVSIRDEAQSSAEDTDTYDGSDQKSVAGTGFGKKKPEFSNLKHDESTKAAVNQLFGATSQSFSFATADTIEKANKGPSPFGGLQSAFGTGTTAFGGTPNAFGTQATSQATAFGGQSNAFSQANPFSHGSAATGEPVKGAFGASKTAFGATSTASGGETSAFGAPKSAMGNKSAASGPPVGSQPTRFSQASAFGNKTTTSNGQATAFGQSTGGQAHPFGGFGTGLSSTLFGQISQGTEPSNQTITLDTEKTSFGDTKSKTGGAGIFDGTKAAEKFAAPADDDPGSEAPHLDDSESGYEDSHSDPAERDGEYEEDDRDGSVSANGDGEAEAKYQASQGSTNQSAAGGFGGFNQSSMDTNKSAFSPLPNVFSQGSSPFGVKSEATEPAKTTFFAQPSSASGIQTESSKVAPKGLFASSAFGAKNEGPLATQTSIVSQKPSAFGSISATTEQTAKGLFGQKPTASGFKSEATKESPKSLYDPKTSAFGVISETTREAQKLGAGPIPSAFGIQNQRPVLGKSIGATDEAQNTSSGQKQSAFRLINNEAKKPSSSPQPIQSTNTRASNSDNAISAFDVFPPLKEGQYKAGESSTSTATGNTDAAQGIVSDPRKASTDGDGESQTKGAEVPSHEQQEQQPQQIPSKPLLPPQPVKLPTDATSSKSSGSSTPLLSTTDLLNELVSRFETEDLAILAKLSNSIRDYSVPESEMEDLKASTTKLAGTLDGVKKDLEQLSERSVKCKEDVEDMTMKLKTMKLRRQKLESSTYITANRDRGLDPDMVREREIILSRFQDQQLLLRDLESKLYSLENGGQYNKFPKRSRRRQAPAKDCLYQTIQSQHDTIARKEMQLNNIEVQMHKLISATKVMSLRDPSADQASARVAADLTESDLALSGCKIPSNSRAKETAHRLQKLGSLLAEREKNIVISKTSSYKSPPPPKNVSDSRPPSGGGVEQRPSIDSKTRHVPGSLPLPSPQMHATNNRQGSPPQGTPAGGYNTNATHIPVRKPAPPTGPSFFSEKSFTNTTASSSAPAPLQKCGTGLAGNQRMTAQSAFPSLARPPAKPLSTGFSMQAGMQPPAAKGESFFKTSMAPGATDGSGVPSKPTSFTAPTTAPDTTELQESPKKKFSAGSIKANADEDVPTLDFDDNLPNISTKKSGLPNIPRSTVTTGFSISHPPKKDAFGSLGGDKSTSGALNASKFIAAPSDDSAFGSFTVPAKAEQTSDTGVAAGSASTASGSGNPTFGKPTTDASKVAGGGFGKTSTGAPKAVGGAFGKAPTDGTSGSAFGSIGLSAAAADDAGKVGKPSDTPLTEPSPPAATSGFGASKGTNAFGVSNATAFGTSTGASPFAKGAPAAGMSAAGGFDTTKPAVSATPSVFGAPATGATGGAFGTSGLAGALGGLDDTKTAETNTNSSSGFGFGKSATPSTGFGSSAFGASTTNTGAFGSGSTSSGFGTSSASGSAANGTTTPTGAFGSAQSGAGGAFGASSGASAFAQAAKPTAPTTGGAFGQTTQPSSGGGRGFGSSAFGAGSAFGASTGAFGSAGSGTTASAFGSGAPAVSGGAFGFSATTGAGGFGSGTGSGTGASAFGTTSGGGAFGATGGGSSAFVSSGGTSAFGTSGGANAFGTGGGSGAFGSGGGTSAFGAGAFGTSSAGAGAGAGGGGGGFGSASAFGSTPQKPAGGGGGFGGFGAAAAGGSGGGFGALATNSSGGFGGTGSTPASVTPQKFGGNNFTQARM</sequence>
<accession>A0A0L0G1J6</accession>
<feature type="compositionally biased region" description="Low complexity" evidence="2">
    <location>
        <begin position="1884"/>
        <end position="1904"/>
    </location>
</feature>
<organism evidence="3 4">
    <name type="scientific">Sphaeroforma arctica JP610</name>
    <dbReference type="NCBI Taxonomy" id="667725"/>
    <lineage>
        <taxon>Eukaryota</taxon>
        <taxon>Ichthyosporea</taxon>
        <taxon>Ichthyophonida</taxon>
        <taxon>Sphaeroforma</taxon>
    </lineage>
</organism>
<feature type="compositionally biased region" description="Low complexity" evidence="2">
    <location>
        <begin position="1044"/>
        <end position="1062"/>
    </location>
</feature>
<feature type="region of interest" description="Disordered" evidence="2">
    <location>
        <begin position="545"/>
        <end position="778"/>
    </location>
</feature>
<keyword evidence="4" id="KW-1185">Reference proteome</keyword>
<name>A0A0L0G1J6_9EUKA</name>
<keyword evidence="1" id="KW-0175">Coiled coil</keyword>
<feature type="compositionally biased region" description="Polar residues" evidence="2">
    <location>
        <begin position="619"/>
        <end position="641"/>
    </location>
</feature>
<dbReference type="SUPFAM" id="SSF117289">
    <property type="entry name" value="Nucleoporin domain"/>
    <property type="match status" value="1"/>
</dbReference>
<dbReference type="OrthoDB" id="248320at2759"/>
<feature type="compositionally biased region" description="Polar residues" evidence="2">
    <location>
        <begin position="919"/>
        <end position="930"/>
    </location>
</feature>
<feature type="compositionally biased region" description="Polar residues" evidence="2">
    <location>
        <begin position="1492"/>
        <end position="1509"/>
    </location>
</feature>
<dbReference type="RefSeq" id="XP_014156606.1">
    <property type="nucleotide sequence ID" value="XM_014301131.1"/>
</dbReference>
<evidence type="ECO:0000256" key="1">
    <source>
        <dbReference type="SAM" id="Coils"/>
    </source>
</evidence>
<feature type="region of interest" description="Disordered" evidence="2">
    <location>
        <begin position="914"/>
        <end position="1062"/>
    </location>
</feature>
<feature type="compositionally biased region" description="Low complexity" evidence="2">
    <location>
        <begin position="1611"/>
        <end position="1628"/>
    </location>
</feature>
<evidence type="ECO:0000313" key="4">
    <source>
        <dbReference type="Proteomes" id="UP000054560"/>
    </source>
</evidence>
<protein>
    <recommendedName>
        <fullName evidence="5">Nucleoporin Nup159/Nup146 N-terminal domain-containing protein</fullName>
    </recommendedName>
</protein>
<feature type="coiled-coil region" evidence="1">
    <location>
        <begin position="1114"/>
        <end position="1155"/>
    </location>
</feature>
<feature type="compositionally biased region" description="Basic and acidic residues" evidence="2">
    <location>
        <begin position="683"/>
        <end position="703"/>
    </location>
</feature>
<feature type="compositionally biased region" description="Polar residues" evidence="2">
    <location>
        <begin position="981"/>
        <end position="993"/>
    </location>
</feature>
<feature type="region of interest" description="Disordered" evidence="2">
    <location>
        <begin position="2097"/>
        <end position="2126"/>
    </location>
</feature>
<dbReference type="eggNOG" id="KOG0845">
    <property type="taxonomic scope" value="Eukaryota"/>
</dbReference>
<feature type="compositionally biased region" description="Low complexity" evidence="2">
    <location>
        <begin position="1026"/>
        <end position="1035"/>
    </location>
</feature>
<dbReference type="EMBL" id="KQ241901">
    <property type="protein sequence ID" value="KNC82704.1"/>
    <property type="molecule type" value="Genomic_DNA"/>
</dbReference>
<feature type="compositionally biased region" description="Low complexity" evidence="2">
    <location>
        <begin position="942"/>
        <end position="951"/>
    </location>
</feature>
<dbReference type="Proteomes" id="UP000054560">
    <property type="component" value="Unassembled WGS sequence"/>
</dbReference>
<feature type="compositionally biased region" description="Polar residues" evidence="2">
    <location>
        <begin position="1366"/>
        <end position="1377"/>
    </location>
</feature>